<proteinExistence type="predicted"/>
<dbReference type="VEuPathDB" id="FungiDB:P170DRAFT_74018"/>
<reference evidence="2 3" key="1">
    <citation type="submission" date="2016-12" db="EMBL/GenBank/DDBJ databases">
        <title>The genomes of Aspergillus section Nigri reveals drivers in fungal speciation.</title>
        <authorList>
            <consortium name="DOE Joint Genome Institute"/>
            <person name="Vesth T.C."/>
            <person name="Nybo J."/>
            <person name="Theobald S."/>
            <person name="Brandl J."/>
            <person name="Frisvad J.C."/>
            <person name="Nielsen K.F."/>
            <person name="Lyhne E.K."/>
            <person name="Kogle M.E."/>
            <person name="Kuo A."/>
            <person name="Riley R."/>
            <person name="Clum A."/>
            <person name="Nolan M."/>
            <person name="Lipzen A."/>
            <person name="Salamov A."/>
            <person name="Henrissat B."/>
            <person name="Wiebenga A."/>
            <person name="De Vries R.P."/>
            <person name="Grigoriev I.V."/>
            <person name="Mortensen U.H."/>
            <person name="Andersen M.R."/>
            <person name="Baker S.E."/>
        </authorList>
    </citation>
    <scope>NUCLEOTIDE SEQUENCE [LARGE SCALE GENOMIC DNA]</scope>
    <source>
        <strain evidence="2 3">IBT 23096</strain>
    </source>
</reference>
<dbReference type="GeneID" id="36563065"/>
<dbReference type="RefSeq" id="XP_024698494.1">
    <property type="nucleotide sequence ID" value="XM_024855359.1"/>
</dbReference>
<name>A0A2I2FRD8_9EURO</name>
<evidence type="ECO:0000256" key="1">
    <source>
        <dbReference type="SAM" id="MobiDB-lite"/>
    </source>
</evidence>
<dbReference type="Proteomes" id="UP000234275">
    <property type="component" value="Unassembled WGS sequence"/>
</dbReference>
<dbReference type="EMBL" id="MSFO01000011">
    <property type="protein sequence ID" value="PLB43192.1"/>
    <property type="molecule type" value="Genomic_DNA"/>
</dbReference>
<feature type="region of interest" description="Disordered" evidence="1">
    <location>
        <begin position="89"/>
        <end position="108"/>
    </location>
</feature>
<feature type="compositionally biased region" description="Basic and acidic residues" evidence="1">
    <location>
        <begin position="89"/>
        <end position="100"/>
    </location>
</feature>
<dbReference type="AlphaFoldDB" id="A0A2I2FRD8"/>
<organism evidence="2 3">
    <name type="scientific">Aspergillus steynii IBT 23096</name>
    <dbReference type="NCBI Taxonomy" id="1392250"/>
    <lineage>
        <taxon>Eukaryota</taxon>
        <taxon>Fungi</taxon>
        <taxon>Dikarya</taxon>
        <taxon>Ascomycota</taxon>
        <taxon>Pezizomycotina</taxon>
        <taxon>Eurotiomycetes</taxon>
        <taxon>Eurotiomycetidae</taxon>
        <taxon>Eurotiales</taxon>
        <taxon>Aspergillaceae</taxon>
        <taxon>Aspergillus</taxon>
        <taxon>Aspergillus subgen. Circumdati</taxon>
    </lineage>
</organism>
<evidence type="ECO:0000313" key="3">
    <source>
        <dbReference type="Proteomes" id="UP000234275"/>
    </source>
</evidence>
<accession>A0A2I2FRD8</accession>
<sequence length="108" mass="12170">MDAGQDGYGFSIFDGHRGAAALDVCFYWVCSPLFRSFVFFFSYVGIPFEGLAIERVSLLAGDLWFLGNWFVPRIPLISRAVPNWAAEMDRSNDCESRDSQASRSALRM</sequence>
<protein>
    <submittedName>
        <fullName evidence="2">Uncharacterized protein</fullName>
    </submittedName>
</protein>
<gene>
    <name evidence="2" type="ORF">P170DRAFT_74018</name>
</gene>
<comment type="caution">
    <text evidence="2">The sequence shown here is derived from an EMBL/GenBank/DDBJ whole genome shotgun (WGS) entry which is preliminary data.</text>
</comment>
<keyword evidence="3" id="KW-1185">Reference proteome</keyword>
<evidence type="ECO:0000313" key="2">
    <source>
        <dbReference type="EMBL" id="PLB43192.1"/>
    </source>
</evidence>